<keyword evidence="10" id="KW-1185">Reference proteome</keyword>
<dbReference type="GeneID" id="55996013"/>
<sequence>MTLISIGFVFLAEIALALDNGLATTPQMGWNDWNAFGCNVSEDLVLKTSSYMSQYGLLAAGYEYVNVDDCWSTSRDPTNNTILVDYSKFPHGMAYVADQLHASGFRFGMYSDAGNKTCGGYPGSLGYEDVDAFTFANWGVDYLKYDNCNNDGIAGSQSISSASPGPSAQAGGYQCSVANIINQLAPIASYGSSGGWNNLDMLEVGNGQMSDAGYMTHFSMWSVLKSPLIIGTDVLSLSTSDFSILVNPAIIAVNQDPLGISAQLRWNTSNTQLWSGPLSPTGNSTTTLDMVVALVNIGNSTTDIEASMSDIFAGQTPGASNWAMNNLWGARLNDTQAQSIMSDGAAAHTDWIYNATEVPYATGLAQKEPLLLGTGSPLLSSQAQKRSPKFVKMQPARVAAAAIFFCLSLCHGVPHQKQSSDYISSCGDNWMARDDVSTNNGEIPRRGYLSAVAEFCQEANGQTVQAGSYLSLATRVFLDGGGDPSSNGIPGYVYFEVNNKQSSDSHTVNADNCTSYLQELSNDNSKCWGSEHSDTKGGTWQVGADAISYHALGQSVPPAQDAVDKLFTNGALSVLGGSDGAALSPFPLNFTSDVIPLPCHSHNDYTRNVPLYDALSAGCTSVEADVWLHSNTLRVSHTDPGDSGPTIQDLYIDPLVALLDAQNPDSGSSKGVYPQNSTQSLVLLVDFKSDGDSTWDAVFSSLQPLRDAGYLSHWDGSQFVSAPITVVTSGNAPLSKAANGSANPSQDMFMDSRVDESLDGFNTSNTYYASADFESAITSSGSAPLSSSNQQKLSDQVSAAHVKGFLARYWDIPSSDLWQELVDSGVDKLNVDDLDAVASVDFHISS</sequence>
<keyword evidence="6 7" id="KW-0326">Glycosidase</keyword>
<proteinExistence type="inferred from homology"/>
<dbReference type="AlphaFoldDB" id="A0A7H8R5C8"/>
<dbReference type="GO" id="GO:0008081">
    <property type="term" value="F:phosphoric diester hydrolase activity"/>
    <property type="evidence" value="ECO:0007669"/>
    <property type="project" value="InterPro"/>
</dbReference>
<keyword evidence="5 7" id="KW-0378">Hydrolase</keyword>
<evidence type="ECO:0000256" key="4">
    <source>
        <dbReference type="ARBA" id="ARBA00012755"/>
    </source>
</evidence>
<evidence type="ECO:0000256" key="2">
    <source>
        <dbReference type="ARBA" id="ARBA00003969"/>
    </source>
</evidence>
<dbReference type="SUPFAM" id="SSF51445">
    <property type="entry name" value="(Trans)glycosidases"/>
    <property type="match status" value="1"/>
</dbReference>
<evidence type="ECO:0000256" key="5">
    <source>
        <dbReference type="ARBA" id="ARBA00022801"/>
    </source>
</evidence>
<dbReference type="PANTHER" id="PTHR11452">
    <property type="entry name" value="ALPHA-GALACTOSIDASE/ALPHA-N-ACETYLGALACTOSAMINIDASE"/>
    <property type="match status" value="1"/>
</dbReference>
<dbReference type="InterPro" id="IPR017853">
    <property type="entry name" value="GH"/>
</dbReference>
<dbReference type="KEGG" id="trg:TRUGW13939_08524"/>
<dbReference type="InterPro" id="IPR013780">
    <property type="entry name" value="Glyco_hydro_b"/>
</dbReference>
<evidence type="ECO:0000313" key="9">
    <source>
        <dbReference type="EMBL" id="QKX61376.1"/>
    </source>
</evidence>
<evidence type="ECO:0000256" key="3">
    <source>
        <dbReference type="ARBA" id="ARBA00009743"/>
    </source>
</evidence>
<dbReference type="SUPFAM" id="SSF51011">
    <property type="entry name" value="Glycosyl hydrolase domain"/>
    <property type="match status" value="1"/>
</dbReference>
<dbReference type="CDD" id="cd14792">
    <property type="entry name" value="GH27"/>
    <property type="match status" value="1"/>
</dbReference>
<keyword evidence="7" id="KW-1015">Disulfide bond</keyword>
<dbReference type="PROSITE" id="PS00512">
    <property type="entry name" value="ALPHA_GALACTOSIDASE"/>
    <property type="match status" value="1"/>
</dbReference>
<dbReference type="Proteomes" id="UP000509510">
    <property type="component" value="Chromosome IV"/>
</dbReference>
<dbReference type="InterPro" id="IPR013785">
    <property type="entry name" value="Aldolase_TIM"/>
</dbReference>
<evidence type="ECO:0000313" key="10">
    <source>
        <dbReference type="Proteomes" id="UP000509510"/>
    </source>
</evidence>
<dbReference type="PANTHER" id="PTHR11452:SF75">
    <property type="entry name" value="ALPHA-GALACTOSIDASE MEL1"/>
    <property type="match status" value="1"/>
</dbReference>
<dbReference type="EMBL" id="CP055901">
    <property type="protein sequence ID" value="QKX61376.1"/>
    <property type="molecule type" value="Genomic_DNA"/>
</dbReference>
<dbReference type="PRINTS" id="PR00740">
    <property type="entry name" value="GLHYDRLASE27"/>
</dbReference>
<dbReference type="RefSeq" id="XP_035347551.1">
    <property type="nucleotide sequence ID" value="XM_035491658.1"/>
</dbReference>
<accession>A0A7H8R5C8</accession>
<dbReference type="GO" id="GO:0005975">
    <property type="term" value="P:carbohydrate metabolic process"/>
    <property type="evidence" value="ECO:0007669"/>
    <property type="project" value="InterPro"/>
</dbReference>
<dbReference type="EC" id="3.2.1.22" evidence="4 7"/>
<dbReference type="GO" id="GO:0004557">
    <property type="term" value="F:alpha-galactosidase activity"/>
    <property type="evidence" value="ECO:0007669"/>
    <property type="project" value="UniProtKB-EC"/>
</dbReference>
<dbReference type="OrthoDB" id="4153866at2759"/>
<protein>
    <recommendedName>
        <fullName evidence="4 7">Alpha-galactosidase</fullName>
        <ecNumber evidence="4 7">3.2.1.22</ecNumber>
    </recommendedName>
    <alternativeName>
        <fullName evidence="7">Melibiase</fullName>
    </alternativeName>
</protein>
<name>A0A7H8R5C8_TALRU</name>
<dbReference type="InterPro" id="IPR000111">
    <property type="entry name" value="Glyco_hydro_27/36_CS"/>
</dbReference>
<organism evidence="9 10">
    <name type="scientific">Talaromyces rugulosus</name>
    <name type="common">Penicillium rugulosum</name>
    <dbReference type="NCBI Taxonomy" id="121627"/>
    <lineage>
        <taxon>Eukaryota</taxon>
        <taxon>Fungi</taxon>
        <taxon>Dikarya</taxon>
        <taxon>Ascomycota</taxon>
        <taxon>Pezizomycotina</taxon>
        <taxon>Eurotiomycetes</taxon>
        <taxon>Eurotiomycetidae</taxon>
        <taxon>Eurotiales</taxon>
        <taxon>Trichocomaceae</taxon>
        <taxon>Talaromyces</taxon>
        <taxon>Talaromyces sect. Islandici</taxon>
    </lineage>
</organism>
<dbReference type="Gene3D" id="2.60.40.1180">
    <property type="entry name" value="Golgi alpha-mannosidase II"/>
    <property type="match status" value="1"/>
</dbReference>
<dbReference type="Pfam" id="PF16499">
    <property type="entry name" value="Melibiase_2"/>
    <property type="match status" value="2"/>
</dbReference>
<keyword evidence="8" id="KW-0732">Signal</keyword>
<evidence type="ECO:0000256" key="7">
    <source>
        <dbReference type="RuleBase" id="RU361168"/>
    </source>
</evidence>
<feature type="signal peptide" evidence="8">
    <location>
        <begin position="1"/>
        <end position="17"/>
    </location>
</feature>
<reference evidence="10" key="1">
    <citation type="submission" date="2020-06" db="EMBL/GenBank/DDBJ databases">
        <title>A chromosome-scale genome assembly of Talaromyces rugulosus W13939.</title>
        <authorList>
            <person name="Wang B."/>
            <person name="Guo L."/>
            <person name="Ye K."/>
            <person name="Wang L."/>
        </authorList>
    </citation>
    <scope>NUCLEOTIDE SEQUENCE [LARGE SCALE GENOMIC DNA]</scope>
    <source>
        <strain evidence="10">W13939</strain>
    </source>
</reference>
<evidence type="ECO:0000256" key="1">
    <source>
        <dbReference type="ARBA" id="ARBA00001255"/>
    </source>
</evidence>
<dbReference type="Gene3D" id="3.20.20.70">
    <property type="entry name" value="Aldolase class I"/>
    <property type="match status" value="2"/>
</dbReference>
<comment type="similarity">
    <text evidence="3 7">Belongs to the glycosyl hydrolase 27 family.</text>
</comment>
<evidence type="ECO:0000256" key="8">
    <source>
        <dbReference type="SAM" id="SignalP"/>
    </source>
</evidence>
<gene>
    <name evidence="9" type="ORF">TRUGW13939_08524</name>
</gene>
<dbReference type="GO" id="GO:0006629">
    <property type="term" value="P:lipid metabolic process"/>
    <property type="evidence" value="ECO:0007669"/>
    <property type="project" value="InterPro"/>
</dbReference>
<feature type="chain" id="PRO_5028856198" description="Alpha-galactosidase" evidence="8">
    <location>
        <begin position="18"/>
        <end position="846"/>
    </location>
</feature>
<dbReference type="SUPFAM" id="SSF51695">
    <property type="entry name" value="PLC-like phosphodiesterases"/>
    <property type="match status" value="1"/>
</dbReference>
<comment type="function">
    <text evidence="2">Hydrolyzes a variety of simple alpha-D-galactoside as well as more complex molecules such as oligosaccharides and polysaccharides.</text>
</comment>
<dbReference type="InterPro" id="IPR017946">
    <property type="entry name" value="PLC-like_Pdiesterase_TIM-brl"/>
</dbReference>
<evidence type="ECO:0000256" key="6">
    <source>
        <dbReference type="ARBA" id="ARBA00023295"/>
    </source>
</evidence>
<comment type="catalytic activity">
    <reaction evidence="1 7">
        <text>Hydrolysis of terminal, non-reducing alpha-D-galactose residues in alpha-D-galactosides, including galactose oligosaccharides, galactomannans and galactolipids.</text>
        <dbReference type="EC" id="3.2.1.22"/>
    </reaction>
</comment>
<dbReference type="InterPro" id="IPR002241">
    <property type="entry name" value="Glyco_hydro_27"/>
</dbReference>